<proteinExistence type="predicted"/>
<reference evidence="2" key="1">
    <citation type="submission" date="2022-11" db="UniProtKB">
        <authorList>
            <consortium name="WormBaseParasite"/>
        </authorList>
    </citation>
    <scope>IDENTIFICATION</scope>
</reference>
<dbReference type="AlphaFoldDB" id="A0A915IV97"/>
<dbReference type="Proteomes" id="UP000887565">
    <property type="component" value="Unplaced"/>
</dbReference>
<evidence type="ECO:0000313" key="2">
    <source>
        <dbReference type="WBParaSite" id="nRc.2.0.1.t17742-RA"/>
    </source>
</evidence>
<evidence type="ECO:0000313" key="1">
    <source>
        <dbReference type="Proteomes" id="UP000887565"/>
    </source>
</evidence>
<dbReference type="WBParaSite" id="nRc.2.0.1.t17742-RA">
    <property type="protein sequence ID" value="nRc.2.0.1.t17742-RA"/>
    <property type="gene ID" value="nRc.2.0.1.g17742"/>
</dbReference>
<accession>A0A915IV97</accession>
<name>A0A915IV97_ROMCU</name>
<protein>
    <submittedName>
        <fullName evidence="2">Uncharacterized protein</fullName>
    </submittedName>
</protein>
<keyword evidence="1" id="KW-1185">Reference proteome</keyword>
<sequence length="88" mass="10395">MIITFLRSREISQLLLPVNKKSFNRFTIQPRMFNAATKSKVPCTKKQCLKNDGHDEHCSQYSYKTELEMGINCYRWEFETHIKKPPGI</sequence>
<organism evidence="1 2">
    <name type="scientific">Romanomermis culicivorax</name>
    <name type="common">Nematode worm</name>
    <dbReference type="NCBI Taxonomy" id="13658"/>
    <lineage>
        <taxon>Eukaryota</taxon>
        <taxon>Metazoa</taxon>
        <taxon>Ecdysozoa</taxon>
        <taxon>Nematoda</taxon>
        <taxon>Enoplea</taxon>
        <taxon>Dorylaimia</taxon>
        <taxon>Mermithida</taxon>
        <taxon>Mermithoidea</taxon>
        <taxon>Mermithidae</taxon>
        <taxon>Romanomermis</taxon>
    </lineage>
</organism>